<reference evidence="2" key="1">
    <citation type="submission" date="2011-01" db="EMBL/GenBank/DDBJ databases">
        <authorList>
            <person name="Muzny D."/>
            <person name="Qin X."/>
            <person name="Buhay C."/>
            <person name="Dugan-Rocha S."/>
            <person name="Ding Y."/>
            <person name="Chen G."/>
            <person name="Hawes A."/>
            <person name="Holder M."/>
            <person name="Jhangiani S."/>
            <person name="Johnson A."/>
            <person name="Khan Z."/>
            <person name="Li Z."/>
            <person name="Liu W."/>
            <person name="Liu X."/>
            <person name="Perez L."/>
            <person name="Shen H."/>
            <person name="Wang Q."/>
            <person name="Watt J."/>
            <person name="Xi L."/>
            <person name="Xin Y."/>
            <person name="Zhou J."/>
            <person name="Deng J."/>
            <person name="Jiang H."/>
            <person name="Liu Y."/>
            <person name="Qu J."/>
            <person name="Song X.-Z."/>
            <person name="Zhang L."/>
            <person name="Villasana D."/>
            <person name="Johnson A."/>
            <person name="Liu J."/>
            <person name="Liyanage D."/>
            <person name="Lorensuhewa L."/>
            <person name="Robinson T."/>
            <person name="Song A."/>
            <person name="Song B.-B."/>
            <person name="Dinh H."/>
            <person name="Thornton R."/>
            <person name="Coyle M."/>
            <person name="Francisco L."/>
            <person name="Jackson L."/>
            <person name="Javaid M."/>
            <person name="Korchina V."/>
            <person name="Kovar C."/>
            <person name="Mata R."/>
            <person name="Mathew T."/>
            <person name="Ngo R."/>
            <person name="Nguyen L."/>
            <person name="Nguyen N."/>
            <person name="Okwuonu G."/>
            <person name="Ongeri F."/>
            <person name="Pham C."/>
            <person name="Simmons D."/>
            <person name="Wilczek-Boney K."/>
            <person name="Hale W."/>
            <person name="Jakkamsetti A."/>
            <person name="Pham P."/>
            <person name="Ruth R."/>
            <person name="San Lucas F."/>
            <person name="Warren J."/>
            <person name="Zhang J."/>
            <person name="Zhao Z."/>
            <person name="Zhou C."/>
            <person name="Zhu D."/>
            <person name="Lee S."/>
            <person name="Bess C."/>
            <person name="Blankenburg K."/>
            <person name="Forbes L."/>
            <person name="Fu Q."/>
            <person name="Gubbala S."/>
            <person name="Hirani K."/>
            <person name="Jayaseelan J.C."/>
            <person name="Lara F."/>
            <person name="Munidasa M."/>
            <person name="Palculict T."/>
            <person name="Patil S."/>
            <person name="Pu L.-L."/>
            <person name="Saada N."/>
            <person name="Tang L."/>
            <person name="Weissenberger G."/>
            <person name="Zhu Y."/>
            <person name="Hemphill L."/>
            <person name="Shang Y."/>
            <person name="Youmans B."/>
            <person name="Ayvaz T."/>
            <person name="Ross M."/>
            <person name="Santibanez J."/>
            <person name="Aqrawi P."/>
            <person name="Gross S."/>
            <person name="Joshi V."/>
            <person name="Fowler G."/>
            <person name="Nazareth L."/>
            <person name="Reid J."/>
            <person name="Worley K."/>
            <person name="Petrosino J."/>
            <person name="Highlander S."/>
            <person name="Gibbs R."/>
        </authorList>
    </citation>
    <scope>NUCLEOTIDE SEQUENCE [LARGE SCALE GENOMIC DNA]</scope>
    <source>
        <strain evidence="2">ATCC 33707</strain>
    </source>
</reference>
<keyword evidence="3" id="KW-1185">Reference proteome</keyword>
<evidence type="ECO:0000313" key="2">
    <source>
        <dbReference type="EMBL" id="EGD25737.1"/>
    </source>
</evidence>
<comment type="caution">
    <text evidence="2">The sequence shown here is derived from an EMBL/GenBank/DDBJ whole genome shotgun (WGS) entry which is preliminary data.</text>
</comment>
<proteinExistence type="predicted"/>
<dbReference type="Proteomes" id="UP000004245">
    <property type="component" value="Unassembled WGS sequence"/>
</dbReference>
<sequence>MRRLPAELLAGLLRGSRVLGVASIIYNRQRDRPSPQRARDASRTEVRAASCTLFVLASPDKSRPPRGRLERHARSDVRGLEEPTSSRPVYTVVDELGTRNPRVLTGWGKLGTTCGSTNITLNNSQVDGTFRFHSPVD</sequence>
<gene>
    <name evidence="2" type="ORF">HMPREF0724_10291</name>
</gene>
<name>E9SVZ1_RHOHA</name>
<organism evidence="2 3">
    <name type="scientific">Prescottella equi ATCC 33707</name>
    <dbReference type="NCBI Taxonomy" id="525370"/>
    <lineage>
        <taxon>Bacteria</taxon>
        <taxon>Bacillati</taxon>
        <taxon>Actinomycetota</taxon>
        <taxon>Actinomycetes</taxon>
        <taxon>Mycobacteriales</taxon>
        <taxon>Nocardiaceae</taxon>
        <taxon>Prescottella</taxon>
    </lineage>
</organism>
<feature type="compositionally biased region" description="Basic and acidic residues" evidence="1">
    <location>
        <begin position="60"/>
        <end position="81"/>
    </location>
</feature>
<accession>E9SVZ1</accession>
<dbReference type="EMBL" id="ADNW02000003">
    <property type="protein sequence ID" value="EGD25737.1"/>
    <property type="molecule type" value="Genomic_DNA"/>
</dbReference>
<protein>
    <submittedName>
        <fullName evidence="2">Uncharacterized protein</fullName>
    </submittedName>
</protein>
<evidence type="ECO:0000256" key="1">
    <source>
        <dbReference type="SAM" id="MobiDB-lite"/>
    </source>
</evidence>
<feature type="region of interest" description="Disordered" evidence="1">
    <location>
        <begin position="58"/>
        <end position="85"/>
    </location>
</feature>
<dbReference type="AlphaFoldDB" id="E9SVZ1"/>
<evidence type="ECO:0000313" key="3">
    <source>
        <dbReference type="Proteomes" id="UP000004245"/>
    </source>
</evidence>
<dbReference type="HOGENOM" id="CLU_1863619_0_0_11"/>